<gene>
    <name evidence="4" type="ORF">TGDOM2_216620</name>
</gene>
<feature type="region of interest" description="Disordered" evidence="1">
    <location>
        <begin position="3595"/>
        <end position="3614"/>
    </location>
</feature>
<evidence type="ECO:0000313" key="4">
    <source>
        <dbReference type="EMBL" id="KFG32453.1"/>
    </source>
</evidence>
<feature type="compositionally biased region" description="Acidic residues" evidence="1">
    <location>
        <begin position="2492"/>
        <end position="2520"/>
    </location>
</feature>
<feature type="transmembrane region" description="Helical" evidence="2">
    <location>
        <begin position="2159"/>
        <end position="2178"/>
    </location>
</feature>
<feature type="compositionally biased region" description="Basic residues" evidence="1">
    <location>
        <begin position="1"/>
        <end position="16"/>
    </location>
</feature>
<feature type="region of interest" description="Disordered" evidence="1">
    <location>
        <begin position="154"/>
        <end position="179"/>
    </location>
</feature>
<feature type="region of interest" description="Disordered" evidence="1">
    <location>
        <begin position="1628"/>
        <end position="1660"/>
    </location>
</feature>
<sequence>MDTRLKPVRAREKRRSFFYDQLPPPSSGPSFQTGEDASSTPASRASTPSAAAAAAAAAEAAVHASEASSSSPRGRGSSCLSTSSALDGSSTLGSTKLLSFSPGSSGSAANSAYSGAAGVSLHPSRGSVGYDLGSRGAIASSASAAQAAAAAVASLQQEGGTGRERDSFRPSLRRVQSHSRLSIGAGEAALSGDRQWVGESGRRLARAALAATAAASLGSLRRSKESTLPGKRGGSAGSLLPVKEEDEEDERGRRCSEVESDNMKGSDDGHDPEDGAQFENQGQLGTDFMRNVPMVVGIPVYGVGTGVTLGSFLGLLLVGLFMTYLFTSWYAANILSVDLPLPASGLDATLHLRNCAVQFHPLPEEEKAAGRGSFVRMSAWLGFQEVPRHARSREQTLDDRTKPWKWRSSHDLMLLLRFSSYDPWFRCTVRFYLADDFVFKSLDILFFPADNYINLDANIPLVVKDRLSVDAFHAFIRFSSIEAKAISLSVIDGHLDFLLDGPASHYSNQPILVNSRTASVSLQSRSPLSVSLDADAAARSLLRASGHISVSTPPGLMRPSGTSHSGRRVNSDDASDRSHGKGDDSSFSSEASPTVRALLHPSDASTVFGGIMAIPIALDCEQCAFYATARTLQESPEETSMETWVGQVHSAQPHLIPYAEEKVSAALKWVESDPSAPWVINVEAAGLPEAAGVWRILSSNAYLSNVYWFVMLSGGMLRPRTLHLPLQIMGLFCRSVIDVDEDDRVADVITSAEDFLAEGVSHYFTRKRQTGRTGRGLKWGLGWKNPSSEEDLTPAKAATDLIRAAFTGNADDSSRQQNPTRRLLAVPEEHDGEVNAEDGDRGEKAMKHTKKEATMTDTAGAGEVPSTGLASTSRDKYRYQLLQSRQKLYEQYYAAKKKNEERLWKAAVGASDPFAPPTKPPFSSKEDFDEEQTGDAHATGLPRQPGVEENGGKAEQGSQSGSASYQSLYRPTALPTVASSSLLDLDDAQRAFFQDASPAPVRMLLAKDSAYPGASVGPTKPLTMCINEVIEDTFLVLWNALHDTRSPSTLYVWSADYTGPEYLYSVLSDALVKTRVGVRDTWYFLVAIIINLVATLVLAVLVVYAVYVHFLPRLKKQDRETVVLRDASHRLDHEISGSASSAESDSSWNLMVSRVYYPCHGLLLRWSAPEGLSPFVRLGVHIRPAEVAWAEASNDTATLLKCAKKELYVYLDASSVQTVHQLGLNQKELFLPIQHPGMVELDTAQSYKLDPAVKYRVRLVRFTNHGRALDQSRWSPEIILGGAMTFTDYPILVLKRLLPSSVSSLDIFLRKFTYVASHFSIPVTLTNIKLQLFDMPPEARAKRLGRLASGALRRIQRSAFIADASHTVQRWGSDVENAVETLSCDYIASAHFGYKAQVAKDIRSKTGRHVYSEVRFQGHPAVVAGDLLDSGDQRPYLELGAKNQHLRLLKDRIAHNTISFEVVAGTTGQVLAYGTIRFEDLYQIVRETVQNQRVQEERRDEGEGQEDKREGKTPGRFRIGLEYVDGGGPWGRLECTLDIENIRSYIRHFDKDDTTDQAFQRRRARLRTTIQSIKSCRVADEGENETRLSMSGGSGDSSSSQDRRRRLSRVEGTSEEILAKLGCLTGEGENRDGELSRPGLATGIELASSTPRDGKRNRRLSRLGVSIDTEGLQVPLLSAAESAAQAPTSTSSRLGSHLTRSRMSLFAGAGSGKESLPYFVSDSPGRPLLQGSDLFVQWLWPDAGGHPDHVFLGLFRHEDNRYISALHWGRPVPNTGSYAWSVDTMFERGQQCQLVYIAMFTSPLQPPYDAASAVCESNAFYIVRPTPLAELELIYASFCRTHGLEMEHMSEAALHRYGFDVREHMLKICQDLRAPLCTEPQSAEAVHCPGQCLISTQSKLVMLDRANDDFHGGSAAQEEKQVVVYKSITRKVHLIENLGVLQSIDWWTRSPDILLLNNDLFYSSRVLDHCRRLGSFLSSYAHFFTSKCPQTSTAWGLRGPEGEANWSLARRFEFRVLPSLINVWLICIQCIIFFAFPIFVLAFTAVHNYSMTEATRCLQKQKNEHYLSDVMFEGASIASLMRLPPGNRFVILFSLLYMFVMTVAIFFNVFLRQLFPRALRWLDVTGRALVTFSIFMTAWALSAFVFWFLLGALVNSDSFLPYAAMVGSVVFVVGYLWMNFLSSREGVTKFIEDNLQLLLSLALDHWFANMNLTYSGKEEVADDEVLVTYRDRIRDELRDGRMRLQREYQLGHFAQADDSADGCETRLHADHARIKQQKEKLAIPVFDKLTAANDQNFFFDDHGQPQGLENIPNLPEGARFATVSEVERHPEKIDDMLAGWESAILKDGVKYGPRFGYKIERAPQPGQSYSYAIVAVPRYPPAEELDDVLKTQLVFDYFNKEGKDYLSKSEFIAFLNKLRDSQADERNWPELLEYFNDIANTNIDPNRGITVPDLLKIYSLQSGELDRDYEKLYPTVRQEDFDEDLEDLEHLTDDDEIDAQSEEEVSDYEETTEDEEEDDDAGSKTGLLQKGDGVAGVKGLSQEEERIEIELKTNLNARKLQYIFNYSTQENRGPVVDELISSVSFLASKILETHVLLLSPVFGKEAILGVSGGSSQRLSRIGTSAASGVADDDRVSAATRKDERFVTMMKVIQLEFIQELSRQFRLVHTAMFDNQNVRAGVQDFYDNVIPQQVSTKASRLLNQSLELSRADVYPTNAEYLATSPPKTASQLLRAIQKYRIENDQELKQVLTCIWKTQGALQIKLQVHLVCKALLDLELLTEDDFVSTTSDVPIDGGQTREFRTLCPREPACLKLITEAIDKQLGGRLRRMTSTTHLVQVLRHIIERNVWLDCFIFLVQLMGNDIYIDELPGGAVGVDGYAGRFKDQPDVPDAYDQLESPDQQRYHRNLLKIRAVFDQLSNFAGFLPLDLVDEAIQLLTDNRLNFSGVVACLQHLKIGSVYIEDSGDLVNTFDHLGVRRDSPVCDIEASSETVNEVIDWTSFRKDPGWTPDLFRAFDRLTSSCPGYMGKSQMFEFVKEIHKLFQPQVSEMRRGRDRLRGRKQEQKGGITQLGGVSREVAMRQLGAEDDAAGAILPAEVTVDTADETMRMVSFEMFHKVATKLGLSVSHRHSRILWIILSLDSYEEIQQFLPERDVKLGLIRIYFQPLVGAGRPASNRDDVAEICGYKGYVTFVLFRRILRQLGVVISDKSARILWDDLPKDPLDITDFLPSSLLSETCPTKYLRIEMDKLGMDPMKGRVASIEVIQKRLPRMLMTGLWPEAIRVLLKLSLQLDVSESHITTVLAAMDRRANRYGLIRPEEVGAILSNLSVEGMTFSMLRDVIQKMRVLMPEQDIKRMFDLMDINQDLTLSLGELLSGFEVLFGRLMPALVLKQVGLSNERMLLILSCTTLGLLAFFGFLGLAFSSFESLKSGISTAVQSLLAVLGAVGLQSSASQEMEQVQERMKAHIEAIMGDQLSKAKEQVEELQEYIKPEPPSKEGKPSKLRYFVPRKFRPDLEDPRPCVTFSPGSYVRLDPTVSGRIDRDKLRWTITPRIPKKTGLTFNPRTGIIEGTIPIHEEHAGSFQVSSLGEKRAFRPSASLNEYPDNDGANDDKGMHHYHMARLGTHHESFSEKVFRLSRKTYTVVVRNSAGYARTRVTFQIQHRSIIGRQQQKKEPAKEGGPDSRKDLRKRQTVRLADMDM</sequence>
<feature type="region of interest" description="Disordered" evidence="1">
    <location>
        <begin position="827"/>
        <end position="869"/>
    </location>
</feature>
<feature type="transmembrane region" description="Helical" evidence="2">
    <location>
        <begin position="2020"/>
        <end position="2046"/>
    </location>
</feature>
<feature type="compositionally biased region" description="Basic and acidic residues" evidence="1">
    <location>
        <begin position="1494"/>
        <end position="1513"/>
    </location>
</feature>
<dbReference type="OrthoDB" id="397227at2759"/>
<dbReference type="SUPFAM" id="SSF47473">
    <property type="entry name" value="EF-hand"/>
    <property type="match status" value="1"/>
</dbReference>
<organism evidence="4 5">
    <name type="scientific">Toxoplasma gondii GAB2-2007-GAL-DOM2</name>
    <dbReference type="NCBI Taxonomy" id="1130820"/>
    <lineage>
        <taxon>Eukaryota</taxon>
        <taxon>Sar</taxon>
        <taxon>Alveolata</taxon>
        <taxon>Apicomplexa</taxon>
        <taxon>Conoidasida</taxon>
        <taxon>Coccidia</taxon>
        <taxon>Eucoccidiorida</taxon>
        <taxon>Eimeriorina</taxon>
        <taxon>Sarcocystidae</taxon>
        <taxon>Toxoplasma</taxon>
    </lineage>
</organism>
<feature type="compositionally biased region" description="Low complexity" evidence="1">
    <location>
        <begin position="1587"/>
        <end position="1600"/>
    </location>
</feature>
<feature type="transmembrane region" description="Helical" evidence="2">
    <location>
        <begin position="2089"/>
        <end position="2111"/>
    </location>
</feature>
<feature type="region of interest" description="Disordered" evidence="1">
    <location>
        <begin position="1577"/>
        <end position="1611"/>
    </location>
</feature>
<dbReference type="VEuPathDB" id="ToxoDB:TGDOM2_216620"/>
<evidence type="ECO:0000313" key="5">
    <source>
        <dbReference type="Proteomes" id="UP000028837"/>
    </source>
</evidence>
<dbReference type="Proteomes" id="UP000028837">
    <property type="component" value="Unassembled WGS sequence"/>
</dbReference>
<feature type="compositionally biased region" description="Basic and acidic residues" evidence="1">
    <location>
        <begin position="569"/>
        <end position="584"/>
    </location>
</feature>
<feature type="transmembrane region" description="Helical" evidence="2">
    <location>
        <begin position="3401"/>
        <end position="3422"/>
    </location>
</feature>
<dbReference type="PROSITE" id="PS50222">
    <property type="entry name" value="EF_HAND_2"/>
    <property type="match status" value="1"/>
</dbReference>
<dbReference type="GO" id="GO:0005509">
    <property type="term" value="F:calcium ion binding"/>
    <property type="evidence" value="ECO:0007669"/>
    <property type="project" value="InterPro"/>
</dbReference>
<dbReference type="EMBL" id="AHZU02001423">
    <property type="protein sequence ID" value="KFG32453.1"/>
    <property type="molecule type" value="Genomic_DNA"/>
</dbReference>
<proteinExistence type="predicted"/>
<feature type="region of interest" description="Disordered" evidence="1">
    <location>
        <begin position="549"/>
        <end position="590"/>
    </location>
</feature>
<feature type="transmembrane region" description="Helical" evidence="2">
    <location>
        <begin position="2132"/>
        <end position="2153"/>
    </location>
</feature>
<keyword evidence="2" id="KW-0812">Transmembrane</keyword>
<keyword evidence="2" id="KW-1133">Transmembrane helix</keyword>
<evidence type="ECO:0000256" key="2">
    <source>
        <dbReference type="SAM" id="Phobius"/>
    </source>
</evidence>
<evidence type="ECO:0000256" key="1">
    <source>
        <dbReference type="SAM" id="MobiDB-lite"/>
    </source>
</evidence>
<dbReference type="InterPro" id="IPR002048">
    <property type="entry name" value="EF_hand_dom"/>
</dbReference>
<feature type="region of interest" description="Disordered" evidence="1">
    <location>
        <begin position="1493"/>
        <end position="1514"/>
    </location>
</feature>
<feature type="compositionally biased region" description="Low complexity" evidence="1">
    <location>
        <begin position="37"/>
        <end position="78"/>
    </location>
</feature>
<dbReference type="InterPro" id="IPR011992">
    <property type="entry name" value="EF-hand-dom_pair"/>
</dbReference>
<feature type="compositionally biased region" description="Basic and acidic residues" evidence="1">
    <location>
        <begin position="827"/>
        <end position="854"/>
    </location>
</feature>
<protein>
    <submittedName>
        <fullName evidence="4">EF hand domain-containing protein</fullName>
    </submittedName>
</protein>
<feature type="transmembrane region" description="Helical" evidence="2">
    <location>
        <begin position="298"/>
        <end position="326"/>
    </location>
</feature>
<feature type="transmembrane region" description="Helical" evidence="2">
    <location>
        <begin position="1082"/>
        <end position="1107"/>
    </location>
</feature>
<comment type="caution">
    <text evidence="4">The sequence shown here is derived from an EMBL/GenBank/DDBJ whole genome shotgun (WGS) entry which is preliminary data.</text>
</comment>
<reference evidence="4 5" key="1">
    <citation type="submission" date="2014-02" db="EMBL/GenBank/DDBJ databases">
        <authorList>
            <person name="Sibley D."/>
            <person name="Venepally P."/>
            <person name="Karamycheva S."/>
            <person name="Hadjithomas M."/>
            <person name="Khan A."/>
            <person name="Brunk B."/>
            <person name="Roos D."/>
            <person name="Caler E."/>
            <person name="Lorenzi H."/>
        </authorList>
    </citation>
    <scope>NUCLEOTIDE SEQUENCE [LARGE SCALE GENOMIC DNA]</scope>
    <source>
        <strain evidence="4 5">GAB2-2007-GAL-DOM2</strain>
    </source>
</reference>
<feature type="domain" description="EF-hand" evidence="3">
    <location>
        <begin position="3348"/>
        <end position="3383"/>
    </location>
</feature>
<feature type="compositionally biased region" description="Low complexity" evidence="1">
    <location>
        <begin position="953"/>
        <end position="965"/>
    </location>
</feature>
<accession>A0A086JJY5</accession>
<feature type="compositionally biased region" description="Basic and acidic residues" evidence="1">
    <location>
        <begin position="1577"/>
        <end position="1586"/>
    </location>
</feature>
<evidence type="ECO:0000259" key="3">
    <source>
        <dbReference type="PROSITE" id="PS50222"/>
    </source>
</evidence>
<feature type="compositionally biased region" description="Low complexity" evidence="1">
    <location>
        <begin position="86"/>
        <end position="114"/>
    </location>
</feature>
<name>A0A086JJY5_TOXGO</name>
<feature type="region of interest" description="Disordered" evidence="1">
    <location>
        <begin position="1"/>
        <end position="114"/>
    </location>
</feature>
<feature type="compositionally biased region" description="Basic and acidic residues" evidence="1">
    <location>
        <begin position="250"/>
        <end position="273"/>
    </location>
</feature>
<feature type="region of interest" description="Disordered" evidence="1">
    <location>
        <begin position="910"/>
        <end position="965"/>
    </location>
</feature>
<feature type="region of interest" description="Disordered" evidence="1">
    <location>
        <begin position="220"/>
        <end position="280"/>
    </location>
</feature>
<feature type="region of interest" description="Disordered" evidence="1">
    <location>
        <begin position="3662"/>
        <end position="3700"/>
    </location>
</feature>
<feature type="region of interest" description="Disordered" evidence="1">
    <location>
        <begin position="2492"/>
        <end position="2530"/>
    </location>
</feature>
<keyword evidence="2" id="KW-0472">Membrane</keyword>
<feature type="compositionally biased region" description="Basic and acidic residues" evidence="1">
    <location>
        <begin position="3671"/>
        <end position="3685"/>
    </location>
</feature>